<organism evidence="3 4">
    <name type="scientific">Desmophyllum pertusum</name>
    <dbReference type="NCBI Taxonomy" id="174260"/>
    <lineage>
        <taxon>Eukaryota</taxon>
        <taxon>Metazoa</taxon>
        <taxon>Cnidaria</taxon>
        <taxon>Anthozoa</taxon>
        <taxon>Hexacorallia</taxon>
        <taxon>Scleractinia</taxon>
        <taxon>Caryophylliina</taxon>
        <taxon>Caryophylliidae</taxon>
        <taxon>Desmophyllum</taxon>
    </lineage>
</organism>
<evidence type="ECO:0000313" key="4">
    <source>
        <dbReference type="Proteomes" id="UP001163046"/>
    </source>
</evidence>
<dbReference type="EC" id="2.7.7.48" evidence="1"/>
<dbReference type="GO" id="GO:0003723">
    <property type="term" value="F:RNA binding"/>
    <property type="evidence" value="ECO:0007669"/>
    <property type="project" value="UniProtKB-KW"/>
</dbReference>
<feature type="domain" description="RDRP core" evidence="2">
    <location>
        <begin position="63"/>
        <end position="148"/>
    </location>
</feature>
<comment type="catalytic activity">
    <reaction evidence="1">
        <text>RNA(n) + a ribonucleoside 5'-triphosphate = RNA(n+1) + diphosphate</text>
        <dbReference type="Rhea" id="RHEA:21248"/>
        <dbReference type="Rhea" id="RHEA-COMP:14527"/>
        <dbReference type="Rhea" id="RHEA-COMP:17342"/>
        <dbReference type="ChEBI" id="CHEBI:33019"/>
        <dbReference type="ChEBI" id="CHEBI:61557"/>
        <dbReference type="ChEBI" id="CHEBI:140395"/>
        <dbReference type="EC" id="2.7.7.48"/>
    </reaction>
</comment>
<keyword evidence="1" id="KW-0696">RNA-directed RNA polymerase</keyword>
<name>A0A9X0A574_9CNID</name>
<keyword evidence="1" id="KW-0548">Nucleotidyltransferase</keyword>
<dbReference type="InterPro" id="IPR057596">
    <property type="entry name" value="RDRP_core"/>
</dbReference>
<evidence type="ECO:0000313" key="3">
    <source>
        <dbReference type="EMBL" id="KAJ7393666.1"/>
    </source>
</evidence>
<dbReference type="OrthoDB" id="6513042at2759"/>
<keyword evidence="4" id="KW-1185">Reference proteome</keyword>
<sequence>MLLFETLALDTLRRTKLPWWLENHSIVTQWYQLHTRTILPLSCSWQSIRADWATYYEEPGLFIPETHGRLLMGVIDETGTLEYGQVFVRYSKLVSEPGKELITLKGKVVISKNPCFHPGDMRTFEAVDVRVLHHLVDCIVFPAKGHRPPH</sequence>
<accession>A0A9X0A574</accession>
<dbReference type="GO" id="GO:0030422">
    <property type="term" value="P:siRNA processing"/>
    <property type="evidence" value="ECO:0007669"/>
    <property type="project" value="TreeGrafter"/>
</dbReference>
<dbReference type="InterPro" id="IPR007855">
    <property type="entry name" value="RDRP"/>
</dbReference>
<dbReference type="AlphaFoldDB" id="A0A9X0A574"/>
<evidence type="ECO:0000259" key="2">
    <source>
        <dbReference type="Pfam" id="PF05183"/>
    </source>
</evidence>
<keyword evidence="1" id="KW-0808">Transferase</keyword>
<evidence type="ECO:0000256" key="1">
    <source>
        <dbReference type="RuleBase" id="RU363098"/>
    </source>
</evidence>
<dbReference type="EMBL" id="MU825397">
    <property type="protein sequence ID" value="KAJ7393666.1"/>
    <property type="molecule type" value="Genomic_DNA"/>
</dbReference>
<comment type="caution">
    <text evidence="3">The sequence shown here is derived from an EMBL/GenBank/DDBJ whole genome shotgun (WGS) entry which is preliminary data.</text>
</comment>
<protein>
    <recommendedName>
        <fullName evidence="1">RNA-dependent RNA polymerase</fullName>
        <ecNumber evidence="1">2.7.7.48</ecNumber>
    </recommendedName>
</protein>
<reference evidence="3" key="1">
    <citation type="submission" date="2023-01" db="EMBL/GenBank/DDBJ databases">
        <title>Genome assembly of the deep-sea coral Lophelia pertusa.</title>
        <authorList>
            <person name="Herrera S."/>
            <person name="Cordes E."/>
        </authorList>
    </citation>
    <scope>NUCLEOTIDE SEQUENCE</scope>
    <source>
        <strain evidence="3">USNM1676648</strain>
        <tissue evidence="3">Polyp</tissue>
    </source>
</reference>
<dbReference type="Proteomes" id="UP001163046">
    <property type="component" value="Unassembled WGS sequence"/>
</dbReference>
<keyword evidence="1" id="KW-0694">RNA-binding</keyword>
<gene>
    <name evidence="3" type="ORF">OS493_003322</name>
</gene>
<comment type="similarity">
    <text evidence="1">Belongs to the RdRP family.</text>
</comment>
<dbReference type="PANTHER" id="PTHR23079:SF55">
    <property type="entry name" value="RNA-DIRECTED RNA POLYMERASE"/>
    <property type="match status" value="1"/>
</dbReference>
<dbReference type="GO" id="GO:0003968">
    <property type="term" value="F:RNA-directed RNA polymerase activity"/>
    <property type="evidence" value="ECO:0007669"/>
    <property type="project" value="UniProtKB-KW"/>
</dbReference>
<proteinExistence type="inferred from homology"/>
<dbReference type="GO" id="GO:0031380">
    <property type="term" value="C:nuclear RNA-directed RNA polymerase complex"/>
    <property type="evidence" value="ECO:0007669"/>
    <property type="project" value="TreeGrafter"/>
</dbReference>
<dbReference type="Pfam" id="PF05183">
    <property type="entry name" value="RdRP"/>
    <property type="match status" value="1"/>
</dbReference>
<dbReference type="PANTHER" id="PTHR23079">
    <property type="entry name" value="RNA-DEPENDENT RNA POLYMERASE"/>
    <property type="match status" value="1"/>
</dbReference>